<dbReference type="PhylomeDB" id="E9GGU3"/>
<gene>
    <name evidence="1" type="ORF">DAPPUDRAFT_242508</name>
</gene>
<accession>E9GGU3</accession>
<proteinExistence type="predicted"/>
<dbReference type="EMBL" id="GL732544">
    <property type="protein sequence ID" value="EFX81301.1"/>
    <property type="molecule type" value="Genomic_DNA"/>
</dbReference>
<dbReference type="HOGENOM" id="CLU_1152755_0_0_1"/>
<dbReference type="AlphaFoldDB" id="E9GGU3"/>
<evidence type="ECO:0000313" key="2">
    <source>
        <dbReference type="Proteomes" id="UP000000305"/>
    </source>
</evidence>
<sequence>MYPGSNLVTTCASWRKGSRIRRQLMLRSAENGRTIPSLDDMVNENSTKSIVLVNDAPSGKDSRVADIDYFRMLGFVSLFSKSLCLAKLSIPPFPMSNVVENVLVAPQGQIPRCCNVAVRCAEGNHEDSKCPSNDLWNKVKTLLTEHSIQKKECQTSLQEVMETSQWQVSLIHGFLEVLASEKKAEDHSTTNHYWTNLSTLRAACQFLQIPYSGQRGQEKREDFDIGENGVMMDTGHIGQII</sequence>
<keyword evidence="2" id="KW-1185">Reference proteome</keyword>
<name>E9GGU3_DAPPU</name>
<organism evidence="1 2">
    <name type="scientific">Daphnia pulex</name>
    <name type="common">Water flea</name>
    <dbReference type="NCBI Taxonomy" id="6669"/>
    <lineage>
        <taxon>Eukaryota</taxon>
        <taxon>Metazoa</taxon>
        <taxon>Ecdysozoa</taxon>
        <taxon>Arthropoda</taxon>
        <taxon>Crustacea</taxon>
        <taxon>Branchiopoda</taxon>
        <taxon>Diplostraca</taxon>
        <taxon>Cladocera</taxon>
        <taxon>Anomopoda</taxon>
        <taxon>Daphniidae</taxon>
        <taxon>Daphnia</taxon>
    </lineage>
</organism>
<protein>
    <submittedName>
        <fullName evidence="1">Uncharacterized protein</fullName>
    </submittedName>
</protein>
<dbReference type="KEGG" id="dpx:DAPPUDRAFT_242508"/>
<reference evidence="1 2" key="1">
    <citation type="journal article" date="2011" name="Science">
        <title>The ecoresponsive genome of Daphnia pulex.</title>
        <authorList>
            <person name="Colbourne J.K."/>
            <person name="Pfrender M.E."/>
            <person name="Gilbert D."/>
            <person name="Thomas W.K."/>
            <person name="Tucker A."/>
            <person name="Oakley T.H."/>
            <person name="Tokishita S."/>
            <person name="Aerts A."/>
            <person name="Arnold G.J."/>
            <person name="Basu M.K."/>
            <person name="Bauer D.J."/>
            <person name="Caceres C.E."/>
            <person name="Carmel L."/>
            <person name="Casola C."/>
            <person name="Choi J.H."/>
            <person name="Detter J.C."/>
            <person name="Dong Q."/>
            <person name="Dusheyko S."/>
            <person name="Eads B.D."/>
            <person name="Frohlich T."/>
            <person name="Geiler-Samerotte K.A."/>
            <person name="Gerlach D."/>
            <person name="Hatcher P."/>
            <person name="Jogdeo S."/>
            <person name="Krijgsveld J."/>
            <person name="Kriventseva E.V."/>
            <person name="Kultz D."/>
            <person name="Laforsch C."/>
            <person name="Lindquist E."/>
            <person name="Lopez J."/>
            <person name="Manak J.R."/>
            <person name="Muller J."/>
            <person name="Pangilinan J."/>
            <person name="Patwardhan R.P."/>
            <person name="Pitluck S."/>
            <person name="Pritham E.J."/>
            <person name="Rechtsteiner A."/>
            <person name="Rho M."/>
            <person name="Rogozin I.B."/>
            <person name="Sakarya O."/>
            <person name="Salamov A."/>
            <person name="Schaack S."/>
            <person name="Shapiro H."/>
            <person name="Shiga Y."/>
            <person name="Skalitzky C."/>
            <person name="Smith Z."/>
            <person name="Souvorov A."/>
            <person name="Sung W."/>
            <person name="Tang Z."/>
            <person name="Tsuchiya D."/>
            <person name="Tu H."/>
            <person name="Vos H."/>
            <person name="Wang M."/>
            <person name="Wolf Y.I."/>
            <person name="Yamagata H."/>
            <person name="Yamada T."/>
            <person name="Ye Y."/>
            <person name="Shaw J.R."/>
            <person name="Andrews J."/>
            <person name="Crease T.J."/>
            <person name="Tang H."/>
            <person name="Lucas S.M."/>
            <person name="Robertson H.M."/>
            <person name="Bork P."/>
            <person name="Koonin E.V."/>
            <person name="Zdobnov E.M."/>
            <person name="Grigoriev I.V."/>
            <person name="Lynch M."/>
            <person name="Boore J.L."/>
        </authorList>
    </citation>
    <scope>NUCLEOTIDE SEQUENCE [LARGE SCALE GENOMIC DNA]</scope>
</reference>
<evidence type="ECO:0000313" key="1">
    <source>
        <dbReference type="EMBL" id="EFX81301.1"/>
    </source>
</evidence>
<dbReference type="Proteomes" id="UP000000305">
    <property type="component" value="Unassembled WGS sequence"/>
</dbReference>
<dbReference type="InParanoid" id="E9GGU3"/>